<organism evidence="1 2">
    <name type="scientific">Dentiscutata erythropus</name>
    <dbReference type="NCBI Taxonomy" id="1348616"/>
    <lineage>
        <taxon>Eukaryota</taxon>
        <taxon>Fungi</taxon>
        <taxon>Fungi incertae sedis</taxon>
        <taxon>Mucoromycota</taxon>
        <taxon>Glomeromycotina</taxon>
        <taxon>Glomeromycetes</taxon>
        <taxon>Diversisporales</taxon>
        <taxon>Gigasporaceae</taxon>
        <taxon>Dentiscutata</taxon>
    </lineage>
</organism>
<evidence type="ECO:0000313" key="2">
    <source>
        <dbReference type="Proteomes" id="UP000789405"/>
    </source>
</evidence>
<reference evidence="1" key="1">
    <citation type="submission" date="2021-06" db="EMBL/GenBank/DDBJ databases">
        <authorList>
            <person name="Kallberg Y."/>
            <person name="Tangrot J."/>
            <person name="Rosling A."/>
        </authorList>
    </citation>
    <scope>NUCLEOTIDE SEQUENCE</scope>
    <source>
        <strain evidence="1">MA453B</strain>
    </source>
</reference>
<keyword evidence="2" id="KW-1185">Reference proteome</keyword>
<name>A0A9N9NGW8_9GLOM</name>
<comment type="caution">
    <text evidence="1">The sequence shown here is derived from an EMBL/GenBank/DDBJ whole genome shotgun (WGS) entry which is preliminary data.</text>
</comment>
<proteinExistence type="predicted"/>
<accession>A0A9N9NGW8</accession>
<feature type="non-terminal residue" evidence="1">
    <location>
        <position position="1"/>
    </location>
</feature>
<dbReference type="AlphaFoldDB" id="A0A9N9NGW8"/>
<dbReference type="EMBL" id="CAJVPY010012022">
    <property type="protein sequence ID" value="CAG8731249.1"/>
    <property type="molecule type" value="Genomic_DNA"/>
</dbReference>
<gene>
    <name evidence="1" type="ORF">DERYTH_LOCUS15141</name>
</gene>
<dbReference type="Proteomes" id="UP000789405">
    <property type="component" value="Unassembled WGS sequence"/>
</dbReference>
<sequence length="108" mass="11380">MSSSEKFELSSSGSKHFAPPFVYSSLSGLTNLEFSTSVSLELSGYANVSTGIMSSGFQDGFSSLSSGSQNVSSSLSSGLQEKDQNCGYVVIPHIEGSSNELTGIFWMN</sequence>
<protein>
    <submittedName>
        <fullName evidence="1">13792_t:CDS:1</fullName>
    </submittedName>
</protein>
<evidence type="ECO:0000313" key="1">
    <source>
        <dbReference type="EMBL" id="CAG8731249.1"/>
    </source>
</evidence>